<keyword evidence="1" id="KW-1185">Reference proteome</keyword>
<name>A0A9W2YWT6_BIOGL</name>
<dbReference type="AlphaFoldDB" id="A0A9W2YWT6"/>
<protein>
    <submittedName>
        <fullName evidence="2">Uncharacterized protein LOC129922946 isoform X1</fullName>
    </submittedName>
</protein>
<proteinExistence type="predicted"/>
<reference evidence="2" key="1">
    <citation type="submission" date="2025-08" db="UniProtKB">
        <authorList>
            <consortium name="RefSeq"/>
        </authorList>
    </citation>
    <scope>IDENTIFICATION</scope>
</reference>
<dbReference type="RefSeq" id="XP_055867226.1">
    <property type="nucleotide sequence ID" value="XM_056011251.1"/>
</dbReference>
<evidence type="ECO:0000313" key="1">
    <source>
        <dbReference type="Proteomes" id="UP001165740"/>
    </source>
</evidence>
<organism evidence="1 2">
    <name type="scientific">Biomphalaria glabrata</name>
    <name type="common">Bloodfluke planorb</name>
    <name type="synonym">Freshwater snail</name>
    <dbReference type="NCBI Taxonomy" id="6526"/>
    <lineage>
        <taxon>Eukaryota</taxon>
        <taxon>Metazoa</taxon>
        <taxon>Spiralia</taxon>
        <taxon>Lophotrochozoa</taxon>
        <taxon>Mollusca</taxon>
        <taxon>Gastropoda</taxon>
        <taxon>Heterobranchia</taxon>
        <taxon>Euthyneura</taxon>
        <taxon>Panpulmonata</taxon>
        <taxon>Hygrophila</taxon>
        <taxon>Lymnaeoidea</taxon>
        <taxon>Planorbidae</taxon>
        <taxon>Biomphalaria</taxon>
    </lineage>
</organism>
<dbReference type="Proteomes" id="UP001165740">
    <property type="component" value="Chromosome 14"/>
</dbReference>
<dbReference type="OrthoDB" id="10336483at2759"/>
<evidence type="ECO:0000313" key="2">
    <source>
        <dbReference type="RefSeq" id="XP_055867226.1"/>
    </source>
</evidence>
<dbReference type="GeneID" id="129922946"/>
<accession>A0A9W2YWT6</accession>
<sequence>MSFKSSSILMIMACRKNKFEAAVEDGTRRVKVKSPRDESVSEVSFTVMGGNQGIKSVLEVKSLLMDSLQLRLEPSDYDLVGRSEVKTEIMQDSLSILNYDGYLNVKTCHLEFQKREPSLREETKKKTEVYSTLCDKQ</sequence>
<gene>
    <name evidence="2" type="primary">LOC129922946</name>
</gene>